<keyword evidence="1 2" id="KW-0378">Hydrolase</keyword>
<evidence type="ECO:0000256" key="1">
    <source>
        <dbReference type="HAMAP-Rule" id="MF_00378"/>
    </source>
</evidence>
<proteinExistence type="inferred from homology"/>
<evidence type="ECO:0000313" key="4">
    <source>
        <dbReference type="Proteomes" id="UP000067444"/>
    </source>
</evidence>
<dbReference type="GO" id="GO:0006308">
    <property type="term" value="P:DNA catabolic process"/>
    <property type="evidence" value="ECO:0007669"/>
    <property type="project" value="UniProtKB-UniRule"/>
</dbReference>
<sequence length="469" mass="50841">MDLIDEPEAAGNTPEFTVSELSGAVKRAIEGEFGHVRVKAEVGRVVQARSGHLYFDLKDDRNVLACTTWKGQVSELSVIPEEGMEVVVHGRMTTFGSQSKYQLNATEVSVAGVGALMAMLDKRKKALEAEGLFAADRKQGLPFLPEVIGVVTSPTGAVIRDILHRLRDRFPRKVIVWPVAVQGKECAPQVARAIEGFNAMTPGGALPRPDLIIVARGGGSIEDLWGFNEEAVARATAASSIPLISAVGHETDTTLIDFVSDQRAPTPSAAAEMAVPVRLDLMAAVDQMGARASRAVSDAVVRRKQRVADLARVLPKPEQLTEDAKQRFDYWSEKLDAALQARVGVGRLRLGEVAGHLRPSMLNNRIIQGRERLDSRNARLVSAAVTQTQRQRSRLDALDRMRETLGYRETLKRGYAVVRGDGDVVTTAKAAKAATSLEIEFADGKMKPAGKQTLKAKTKIPAPDQGSLF</sequence>
<dbReference type="InterPro" id="IPR025824">
    <property type="entry name" value="OB-fold_nuc-bd_dom"/>
</dbReference>
<dbReference type="InterPro" id="IPR003753">
    <property type="entry name" value="Exonuc_VII_L"/>
</dbReference>
<dbReference type="Pfam" id="PF02601">
    <property type="entry name" value="Exonuc_VII_L"/>
    <property type="match status" value="1"/>
</dbReference>
<name>A0A0K0Y3G3_9RHOB</name>
<dbReference type="AlphaFoldDB" id="A0A0K0Y3G3"/>
<comment type="catalytic activity">
    <reaction evidence="1 2">
        <text>Exonucleolytic cleavage in either 5'- to 3'- or 3'- to 5'-direction to yield nucleoside 5'-phosphates.</text>
        <dbReference type="EC" id="3.1.11.6"/>
    </reaction>
</comment>
<dbReference type="RefSeq" id="WP_049833893.1">
    <property type="nucleotide sequence ID" value="NZ_CP012160.1"/>
</dbReference>
<comment type="subcellular location">
    <subcellularLocation>
        <location evidence="1 2">Cytoplasm</location>
    </subcellularLocation>
</comment>
<keyword evidence="1 2" id="KW-0540">Nuclease</keyword>
<dbReference type="InterPro" id="IPR020579">
    <property type="entry name" value="Exonuc_VII_lsu_C"/>
</dbReference>
<dbReference type="EMBL" id="CP012160">
    <property type="protein sequence ID" value="AKS45508.1"/>
    <property type="molecule type" value="Genomic_DNA"/>
</dbReference>
<dbReference type="CDD" id="cd04489">
    <property type="entry name" value="ExoVII_LU_OBF"/>
    <property type="match status" value="1"/>
</dbReference>
<dbReference type="PANTHER" id="PTHR30008">
    <property type="entry name" value="EXODEOXYRIBONUCLEASE 7 LARGE SUBUNIT"/>
    <property type="match status" value="1"/>
</dbReference>
<dbReference type="Pfam" id="PF13742">
    <property type="entry name" value="tRNA_anti_2"/>
    <property type="match status" value="1"/>
</dbReference>
<dbReference type="Proteomes" id="UP000067444">
    <property type="component" value="Chromosome"/>
</dbReference>
<dbReference type="KEGG" id="otm:OSB_09500"/>
<protein>
    <recommendedName>
        <fullName evidence="1">Exodeoxyribonuclease 7 large subunit</fullName>
        <ecNumber evidence="1">3.1.11.6</ecNumber>
    </recommendedName>
    <alternativeName>
        <fullName evidence="1">Exodeoxyribonuclease VII large subunit</fullName>
        <shortName evidence="1">Exonuclease VII large subunit</shortName>
    </alternativeName>
</protein>
<dbReference type="NCBIfam" id="TIGR00237">
    <property type="entry name" value="xseA"/>
    <property type="match status" value="1"/>
</dbReference>
<dbReference type="OrthoDB" id="9802795at2"/>
<keyword evidence="1 2" id="KW-0269">Exonuclease</keyword>
<evidence type="ECO:0000313" key="3">
    <source>
        <dbReference type="EMBL" id="AKS45508.1"/>
    </source>
</evidence>
<dbReference type="GO" id="GO:0009318">
    <property type="term" value="C:exodeoxyribonuclease VII complex"/>
    <property type="evidence" value="ECO:0007669"/>
    <property type="project" value="UniProtKB-UniRule"/>
</dbReference>
<reference evidence="3 4" key="1">
    <citation type="journal article" date="2015" name="Genome Announc.">
        <title>Closed Genome Sequence of Octadecabacter temperatus SB1, the First Mesophilic Species of the Genus Octadecabacter.</title>
        <authorList>
            <person name="Voget S."/>
            <person name="Billerbeck S."/>
            <person name="Simon M."/>
            <person name="Daniel R."/>
        </authorList>
    </citation>
    <scope>NUCLEOTIDE SEQUENCE [LARGE SCALE GENOMIC DNA]</scope>
    <source>
        <strain evidence="3 4">SB1</strain>
    </source>
</reference>
<dbReference type="STRING" id="1458307.OSB_09500"/>
<dbReference type="GO" id="GO:0005737">
    <property type="term" value="C:cytoplasm"/>
    <property type="evidence" value="ECO:0007669"/>
    <property type="project" value="UniProtKB-SubCell"/>
</dbReference>
<comment type="function">
    <text evidence="1">Bidirectionally degrades single-stranded DNA into large acid-insoluble oligonucleotides, which are then degraded further into small acid-soluble oligonucleotides.</text>
</comment>
<dbReference type="GO" id="GO:0008855">
    <property type="term" value="F:exodeoxyribonuclease VII activity"/>
    <property type="evidence" value="ECO:0007669"/>
    <property type="project" value="UniProtKB-UniRule"/>
</dbReference>
<keyword evidence="4" id="KW-1185">Reference proteome</keyword>
<keyword evidence="1" id="KW-0963">Cytoplasm</keyword>
<comment type="similarity">
    <text evidence="1 2">Belongs to the XseA family.</text>
</comment>
<organism evidence="3 4">
    <name type="scientific">Octadecabacter temperatus</name>
    <dbReference type="NCBI Taxonomy" id="1458307"/>
    <lineage>
        <taxon>Bacteria</taxon>
        <taxon>Pseudomonadati</taxon>
        <taxon>Pseudomonadota</taxon>
        <taxon>Alphaproteobacteria</taxon>
        <taxon>Rhodobacterales</taxon>
        <taxon>Roseobacteraceae</taxon>
        <taxon>Octadecabacter</taxon>
    </lineage>
</organism>
<dbReference type="EC" id="3.1.11.6" evidence="1"/>
<dbReference type="HAMAP" id="MF_00378">
    <property type="entry name" value="Exonuc_7_L"/>
    <property type="match status" value="1"/>
</dbReference>
<dbReference type="PATRIC" id="fig|1458307.3.peg.963"/>
<accession>A0A0K0Y3G3</accession>
<dbReference type="PANTHER" id="PTHR30008:SF0">
    <property type="entry name" value="EXODEOXYRIBONUCLEASE 7 LARGE SUBUNIT"/>
    <property type="match status" value="1"/>
</dbReference>
<evidence type="ECO:0000256" key="2">
    <source>
        <dbReference type="RuleBase" id="RU004355"/>
    </source>
</evidence>
<dbReference type="GO" id="GO:0003676">
    <property type="term" value="F:nucleic acid binding"/>
    <property type="evidence" value="ECO:0007669"/>
    <property type="project" value="InterPro"/>
</dbReference>
<comment type="subunit">
    <text evidence="1">Heterooligomer composed of large and small subunits.</text>
</comment>
<gene>
    <name evidence="1 3" type="primary">xseA</name>
    <name evidence="3" type="ORF">OSB_09500</name>
</gene>